<dbReference type="Proteomes" id="UP000559010">
    <property type="component" value="Unassembled WGS sequence"/>
</dbReference>
<dbReference type="RefSeq" id="WP_169684589.1">
    <property type="nucleotide sequence ID" value="NZ_JABBNU010000011.1"/>
</dbReference>
<dbReference type="InterPro" id="IPR004446">
    <property type="entry name" value="Heptose_bisP_phosphatase"/>
</dbReference>
<dbReference type="NCBIfam" id="TIGR01662">
    <property type="entry name" value="HAD-SF-IIIA"/>
    <property type="match status" value="1"/>
</dbReference>
<dbReference type="CDD" id="cd07503">
    <property type="entry name" value="HAD_HisB-N"/>
    <property type="match status" value="1"/>
</dbReference>
<evidence type="ECO:0000256" key="6">
    <source>
        <dbReference type="ARBA" id="ARBA00031828"/>
    </source>
</evidence>
<feature type="binding site" evidence="11">
    <location>
        <position position="134"/>
    </location>
    <ligand>
        <name>Mg(2+)</name>
        <dbReference type="ChEBI" id="CHEBI:18420"/>
    </ligand>
</feature>
<dbReference type="InterPro" id="IPR036412">
    <property type="entry name" value="HAD-like_sf"/>
</dbReference>
<keyword evidence="3 11" id="KW-0479">Metal-binding</keyword>
<feature type="binding site" evidence="9">
    <location>
        <position position="134"/>
    </location>
    <ligand>
        <name>substrate</name>
    </ligand>
</feature>
<comment type="subcellular location">
    <subcellularLocation>
        <location evidence="1 7">Cytoplasm</location>
    </subcellularLocation>
</comment>
<comment type="caution">
    <text evidence="12">The sequence shown here is derived from an EMBL/GenBank/DDBJ whole genome shotgun (WGS) entry which is preliminary data.</text>
</comment>
<comment type="cofactor">
    <cofactor evidence="11">
        <name>Mg(2+)</name>
        <dbReference type="ChEBI" id="CHEBI:18420"/>
    </cofactor>
</comment>
<evidence type="ECO:0000256" key="3">
    <source>
        <dbReference type="ARBA" id="ARBA00022723"/>
    </source>
</evidence>
<dbReference type="InterPro" id="IPR023214">
    <property type="entry name" value="HAD_sf"/>
</dbReference>
<evidence type="ECO:0000256" key="11">
    <source>
        <dbReference type="PIRSR" id="PIRSR004682-4"/>
    </source>
</evidence>
<protein>
    <recommendedName>
        <fullName evidence="6 7">D,D-heptose 1,7-bisphosphate phosphatase</fullName>
        <ecNumber evidence="7">3.1.3.-</ecNumber>
    </recommendedName>
</protein>
<evidence type="ECO:0000256" key="7">
    <source>
        <dbReference type="PIRNR" id="PIRNR004682"/>
    </source>
</evidence>
<dbReference type="EC" id="3.1.3.-" evidence="7"/>
<reference evidence="12 13" key="1">
    <citation type="submission" date="2020-04" db="EMBL/GenBank/DDBJ databases">
        <title>Flammeovirgaceae bacterium KN852 isolated from deep sea.</title>
        <authorList>
            <person name="Zhang D.-C."/>
        </authorList>
    </citation>
    <scope>NUCLEOTIDE SEQUENCE [LARGE SCALE GENOMIC DNA]</scope>
    <source>
        <strain evidence="12 13">KN852</strain>
    </source>
</reference>
<gene>
    <name evidence="12" type="ORF">HH304_17605</name>
</gene>
<accession>A0A848J760</accession>
<feature type="binding site" evidence="11">
    <location>
        <position position="133"/>
    </location>
    <ligand>
        <name>Mg(2+)</name>
        <dbReference type="ChEBI" id="CHEBI:18420"/>
    </ligand>
</feature>
<feature type="site" description="Contributes to substrate recognition" evidence="10">
    <location>
        <position position="107"/>
    </location>
</feature>
<dbReference type="GO" id="GO:0046872">
    <property type="term" value="F:metal ion binding"/>
    <property type="evidence" value="ECO:0007669"/>
    <property type="project" value="UniProtKB-KW"/>
</dbReference>
<evidence type="ECO:0000313" key="12">
    <source>
        <dbReference type="EMBL" id="NMM50229.1"/>
    </source>
</evidence>
<dbReference type="GO" id="GO:0005737">
    <property type="term" value="C:cytoplasm"/>
    <property type="evidence" value="ECO:0007669"/>
    <property type="project" value="UniProtKB-SubCell"/>
</dbReference>
<keyword evidence="5 7" id="KW-0119">Carbohydrate metabolism</keyword>
<dbReference type="SUPFAM" id="SSF56784">
    <property type="entry name" value="HAD-like"/>
    <property type="match status" value="1"/>
</dbReference>
<evidence type="ECO:0000256" key="5">
    <source>
        <dbReference type="ARBA" id="ARBA00023277"/>
    </source>
</evidence>
<keyword evidence="13" id="KW-1185">Reference proteome</keyword>
<sequence>MKKGFGSYQNKAVFLDRDGVINRERGEYTFKIEDFEIMPGVIEGLKKLKGFNYKLIIITNQAGISRGLYTREEMNSCHQFFNDQAQGIIDAIYYCPWHPTKSRSIARKPEKLMFERAIHQYEIDPSKSYMIGDKDRDLLPAKKLGITTCGITNEFDYADIVVGNFEQFVEKILKS</sequence>
<keyword evidence="2 7" id="KW-0963">Cytoplasm</keyword>
<feature type="binding site" evidence="9">
    <location>
        <begin position="16"/>
        <end position="18"/>
    </location>
    <ligand>
        <name>substrate</name>
    </ligand>
</feature>
<evidence type="ECO:0000256" key="8">
    <source>
        <dbReference type="PIRSR" id="PIRSR004682-1"/>
    </source>
</evidence>
<evidence type="ECO:0000256" key="4">
    <source>
        <dbReference type="ARBA" id="ARBA00022801"/>
    </source>
</evidence>
<dbReference type="Gene3D" id="3.40.50.1000">
    <property type="entry name" value="HAD superfamily/HAD-like"/>
    <property type="match status" value="1"/>
</dbReference>
<evidence type="ECO:0000256" key="10">
    <source>
        <dbReference type="PIRSR" id="PIRSR004682-3"/>
    </source>
</evidence>
<dbReference type="PANTHER" id="PTHR42891">
    <property type="entry name" value="D-GLYCERO-BETA-D-MANNO-HEPTOSE-1,7-BISPHOSPHATE 7-PHOSPHATASE"/>
    <property type="match status" value="1"/>
</dbReference>
<feature type="site" description="Stabilizes the phosphoryl group" evidence="10">
    <location>
        <position position="59"/>
    </location>
</feature>
<dbReference type="GO" id="GO:0016791">
    <property type="term" value="F:phosphatase activity"/>
    <property type="evidence" value="ECO:0007669"/>
    <property type="project" value="InterPro"/>
</dbReference>
<dbReference type="GO" id="GO:0005975">
    <property type="term" value="P:carbohydrate metabolic process"/>
    <property type="evidence" value="ECO:0007669"/>
    <property type="project" value="InterPro"/>
</dbReference>
<dbReference type="InterPro" id="IPR006549">
    <property type="entry name" value="HAD-SF_hydro_IIIA"/>
</dbReference>
<dbReference type="EMBL" id="JABBNU010000011">
    <property type="protein sequence ID" value="NMM50229.1"/>
    <property type="molecule type" value="Genomic_DNA"/>
</dbReference>
<feature type="binding site" evidence="11">
    <location>
        <position position="16"/>
    </location>
    <ligand>
        <name>Mg(2+)</name>
        <dbReference type="ChEBI" id="CHEBI:18420"/>
    </ligand>
</feature>
<evidence type="ECO:0000313" key="13">
    <source>
        <dbReference type="Proteomes" id="UP000559010"/>
    </source>
</evidence>
<name>A0A848J760_9BACT</name>
<evidence type="ECO:0000256" key="1">
    <source>
        <dbReference type="ARBA" id="ARBA00004496"/>
    </source>
</evidence>
<dbReference type="InterPro" id="IPR006543">
    <property type="entry name" value="Histidinol-phos"/>
</dbReference>
<proteinExistence type="inferred from homology"/>
<dbReference type="Pfam" id="PF13242">
    <property type="entry name" value="Hydrolase_like"/>
    <property type="match status" value="1"/>
</dbReference>
<comment type="similarity">
    <text evidence="7">Belongs to the gmhB family.</text>
</comment>
<dbReference type="PANTHER" id="PTHR42891:SF1">
    <property type="entry name" value="D-GLYCERO-BETA-D-MANNO-HEPTOSE-1,7-BISPHOSPHATE 7-PHOSPHATASE"/>
    <property type="match status" value="1"/>
</dbReference>
<keyword evidence="4 7" id="KW-0378">Hydrolase</keyword>
<feature type="active site" description="Proton donor" evidence="8">
    <location>
        <position position="18"/>
    </location>
</feature>
<feature type="binding site" evidence="9">
    <location>
        <begin position="24"/>
        <end position="28"/>
    </location>
    <ligand>
        <name>substrate</name>
    </ligand>
</feature>
<keyword evidence="11" id="KW-0460">Magnesium</keyword>
<dbReference type="NCBIfam" id="TIGR01656">
    <property type="entry name" value="Histidinol-ppas"/>
    <property type="match status" value="1"/>
</dbReference>
<comment type="cofactor">
    <cofactor evidence="11">
        <name>Zn(2+)</name>
        <dbReference type="ChEBI" id="CHEBI:29105"/>
    </cofactor>
</comment>
<feature type="site" description="Stabilizes the phosphoryl group" evidence="10">
    <location>
        <position position="108"/>
    </location>
</feature>
<feature type="binding site" evidence="11">
    <location>
        <position position="95"/>
    </location>
    <ligand>
        <name>Zn(2+)</name>
        <dbReference type="ChEBI" id="CHEBI:29105"/>
    </ligand>
</feature>
<evidence type="ECO:0000256" key="9">
    <source>
        <dbReference type="PIRSR" id="PIRSR004682-2"/>
    </source>
</evidence>
<dbReference type="AlphaFoldDB" id="A0A848J760"/>
<feature type="active site" description="Nucleophile" evidence="8">
    <location>
        <position position="16"/>
    </location>
</feature>
<dbReference type="PIRSF" id="PIRSF004682">
    <property type="entry name" value="GmhB"/>
    <property type="match status" value="1"/>
</dbReference>
<feature type="binding site" evidence="9">
    <location>
        <begin position="107"/>
        <end position="108"/>
    </location>
    <ligand>
        <name>substrate</name>
    </ligand>
</feature>
<organism evidence="12 13">
    <name type="scientific">Marinigracilibium pacificum</name>
    <dbReference type="NCBI Taxonomy" id="2729599"/>
    <lineage>
        <taxon>Bacteria</taxon>
        <taxon>Pseudomonadati</taxon>
        <taxon>Bacteroidota</taxon>
        <taxon>Cytophagia</taxon>
        <taxon>Cytophagales</taxon>
        <taxon>Flammeovirgaceae</taxon>
        <taxon>Marinigracilibium</taxon>
    </lineage>
</organism>
<feature type="binding site" evidence="11">
    <location>
        <position position="18"/>
    </location>
    <ligand>
        <name>Mg(2+)</name>
        <dbReference type="ChEBI" id="CHEBI:18420"/>
    </ligand>
</feature>
<feature type="binding site" evidence="9">
    <location>
        <begin position="59"/>
        <end position="62"/>
    </location>
    <ligand>
        <name>substrate</name>
    </ligand>
</feature>
<keyword evidence="11" id="KW-0862">Zinc</keyword>
<evidence type="ECO:0000256" key="2">
    <source>
        <dbReference type="ARBA" id="ARBA00022490"/>
    </source>
</evidence>